<feature type="region of interest" description="Disordered" evidence="1">
    <location>
        <begin position="93"/>
        <end position="123"/>
    </location>
</feature>
<keyword evidence="3" id="KW-1185">Reference proteome</keyword>
<evidence type="ECO:0000313" key="2">
    <source>
        <dbReference type="EMBL" id="KAF2830803.1"/>
    </source>
</evidence>
<feature type="region of interest" description="Disordered" evidence="1">
    <location>
        <begin position="1"/>
        <end position="65"/>
    </location>
</feature>
<protein>
    <submittedName>
        <fullName evidence="2">Uncharacterized protein</fullName>
    </submittedName>
</protein>
<accession>A0A6A7ACD2</accession>
<evidence type="ECO:0000313" key="3">
    <source>
        <dbReference type="Proteomes" id="UP000799424"/>
    </source>
</evidence>
<organism evidence="2 3">
    <name type="scientific">Ophiobolus disseminans</name>
    <dbReference type="NCBI Taxonomy" id="1469910"/>
    <lineage>
        <taxon>Eukaryota</taxon>
        <taxon>Fungi</taxon>
        <taxon>Dikarya</taxon>
        <taxon>Ascomycota</taxon>
        <taxon>Pezizomycotina</taxon>
        <taxon>Dothideomycetes</taxon>
        <taxon>Pleosporomycetidae</taxon>
        <taxon>Pleosporales</taxon>
        <taxon>Pleosporineae</taxon>
        <taxon>Phaeosphaeriaceae</taxon>
        <taxon>Ophiobolus</taxon>
    </lineage>
</organism>
<proteinExistence type="predicted"/>
<feature type="compositionally biased region" description="Polar residues" evidence="1">
    <location>
        <begin position="1"/>
        <end position="16"/>
    </location>
</feature>
<gene>
    <name evidence="2" type="ORF">CC86DRAFT_167554</name>
</gene>
<feature type="compositionally biased region" description="Polar residues" evidence="1">
    <location>
        <begin position="105"/>
        <end position="123"/>
    </location>
</feature>
<evidence type="ECO:0000256" key="1">
    <source>
        <dbReference type="SAM" id="MobiDB-lite"/>
    </source>
</evidence>
<dbReference type="Proteomes" id="UP000799424">
    <property type="component" value="Unassembled WGS sequence"/>
</dbReference>
<name>A0A6A7ACD2_9PLEO</name>
<dbReference type="AlphaFoldDB" id="A0A6A7ACD2"/>
<dbReference type="EMBL" id="MU006219">
    <property type="protein sequence ID" value="KAF2830803.1"/>
    <property type="molecule type" value="Genomic_DNA"/>
</dbReference>
<sequence>MRQPRTSASSGKNTINKCGVFSRTRRDGINPHHRQHPSLPPPNMALAQQQHVQPSPPRYRLSHTSVNTGIKHPNLRSCFPRLALTYTALLPSRYSTSVPPHHHNANLSTRPHTSPQKSHASEV</sequence>
<reference evidence="2" key="1">
    <citation type="journal article" date="2020" name="Stud. Mycol.">
        <title>101 Dothideomycetes genomes: a test case for predicting lifestyles and emergence of pathogens.</title>
        <authorList>
            <person name="Haridas S."/>
            <person name="Albert R."/>
            <person name="Binder M."/>
            <person name="Bloem J."/>
            <person name="Labutti K."/>
            <person name="Salamov A."/>
            <person name="Andreopoulos B."/>
            <person name="Baker S."/>
            <person name="Barry K."/>
            <person name="Bills G."/>
            <person name="Bluhm B."/>
            <person name="Cannon C."/>
            <person name="Castanera R."/>
            <person name="Culley D."/>
            <person name="Daum C."/>
            <person name="Ezra D."/>
            <person name="Gonzalez J."/>
            <person name="Henrissat B."/>
            <person name="Kuo A."/>
            <person name="Liang C."/>
            <person name="Lipzen A."/>
            <person name="Lutzoni F."/>
            <person name="Magnuson J."/>
            <person name="Mondo S."/>
            <person name="Nolan M."/>
            <person name="Ohm R."/>
            <person name="Pangilinan J."/>
            <person name="Park H.-J."/>
            <person name="Ramirez L."/>
            <person name="Alfaro M."/>
            <person name="Sun H."/>
            <person name="Tritt A."/>
            <person name="Yoshinaga Y."/>
            <person name="Zwiers L.-H."/>
            <person name="Turgeon B."/>
            <person name="Goodwin S."/>
            <person name="Spatafora J."/>
            <person name="Crous P."/>
            <person name="Grigoriev I."/>
        </authorList>
    </citation>
    <scope>NUCLEOTIDE SEQUENCE</scope>
    <source>
        <strain evidence="2">CBS 113818</strain>
    </source>
</reference>